<dbReference type="EMBL" id="JAQMWT010000217">
    <property type="protein sequence ID" value="KAJ8607415.1"/>
    <property type="molecule type" value="Genomic_DNA"/>
</dbReference>
<comment type="caution">
    <text evidence="1">The sequence shown here is derived from an EMBL/GenBank/DDBJ whole genome shotgun (WGS) entry which is preliminary data.</text>
</comment>
<keyword evidence="2" id="KW-1185">Reference proteome</keyword>
<dbReference type="InterPro" id="IPR040632">
    <property type="entry name" value="Sulfotransfer_4"/>
</dbReference>
<evidence type="ECO:0000313" key="1">
    <source>
        <dbReference type="EMBL" id="KAJ8607415.1"/>
    </source>
</evidence>
<gene>
    <name evidence="1" type="ORF">CTAYLR_009977</name>
</gene>
<protein>
    <submittedName>
        <fullName evidence="1">Uncharacterized protein</fullName>
    </submittedName>
</protein>
<dbReference type="AlphaFoldDB" id="A0AAD7UHZ0"/>
<proteinExistence type="predicted"/>
<dbReference type="Proteomes" id="UP001230188">
    <property type="component" value="Unassembled WGS sequence"/>
</dbReference>
<dbReference type="Pfam" id="PF17784">
    <property type="entry name" value="Sulfotransfer_4"/>
    <property type="match status" value="1"/>
</dbReference>
<accession>A0AAD7UHZ0</accession>
<reference evidence="1" key="1">
    <citation type="submission" date="2023-01" db="EMBL/GenBank/DDBJ databases">
        <title>Metagenome sequencing of chrysophaentin producing Chrysophaeum taylorii.</title>
        <authorList>
            <person name="Davison J."/>
            <person name="Bewley C."/>
        </authorList>
    </citation>
    <scope>NUCLEOTIDE SEQUENCE</scope>
    <source>
        <strain evidence="1">NIES-1699</strain>
    </source>
</reference>
<organism evidence="1 2">
    <name type="scientific">Chrysophaeum taylorii</name>
    <dbReference type="NCBI Taxonomy" id="2483200"/>
    <lineage>
        <taxon>Eukaryota</taxon>
        <taxon>Sar</taxon>
        <taxon>Stramenopiles</taxon>
        <taxon>Ochrophyta</taxon>
        <taxon>Pelagophyceae</taxon>
        <taxon>Pelagomonadales</taxon>
        <taxon>Pelagomonadaceae</taxon>
        <taxon>Chrysophaeum</taxon>
    </lineage>
</organism>
<dbReference type="Gene3D" id="3.40.50.300">
    <property type="entry name" value="P-loop containing nucleotide triphosphate hydrolases"/>
    <property type="match status" value="1"/>
</dbReference>
<evidence type="ECO:0000313" key="2">
    <source>
        <dbReference type="Proteomes" id="UP001230188"/>
    </source>
</evidence>
<sequence length="276" mass="30222">MVDGGVHEIAATLRAVDFSPGTTATHLVHDMACRVGLVSCHFHTCCNASPRVHDLQRALLAQYGHLSACALGSALVPAANPLCYAPEEKACPPPHETLADIQRLLSELATSGLQVASDVPYAYFFPQLLELVPDLIVLVTARNPREWAQRRIEEHNSEMECTDASLGATDTPSYFNLLDCLGGSSAINQSIVHEALLLNRANYSEPAYDDLAAKFAAHMRYITRVLPPRARVRALCAWDADLRDQLVALEHYLSALNDGPLRKGRSVYVCNKPIRP</sequence>
<dbReference type="InterPro" id="IPR027417">
    <property type="entry name" value="P-loop_NTPase"/>
</dbReference>
<name>A0AAD7UHZ0_9STRA</name>